<name>A0A5C3QWT8_9AGAR</name>
<feature type="compositionally biased region" description="Polar residues" evidence="1">
    <location>
        <begin position="56"/>
        <end position="74"/>
    </location>
</feature>
<evidence type="ECO:0000313" key="3">
    <source>
        <dbReference type="Proteomes" id="UP000305067"/>
    </source>
</evidence>
<accession>A0A5C3QWT8</accession>
<reference evidence="2 3" key="1">
    <citation type="journal article" date="2019" name="Nat. Ecol. Evol.">
        <title>Megaphylogeny resolves global patterns of mushroom evolution.</title>
        <authorList>
            <person name="Varga T."/>
            <person name="Krizsan K."/>
            <person name="Foldi C."/>
            <person name="Dima B."/>
            <person name="Sanchez-Garcia M."/>
            <person name="Sanchez-Ramirez S."/>
            <person name="Szollosi G.J."/>
            <person name="Szarkandi J.G."/>
            <person name="Papp V."/>
            <person name="Albert L."/>
            <person name="Andreopoulos W."/>
            <person name="Angelini C."/>
            <person name="Antonin V."/>
            <person name="Barry K.W."/>
            <person name="Bougher N.L."/>
            <person name="Buchanan P."/>
            <person name="Buyck B."/>
            <person name="Bense V."/>
            <person name="Catcheside P."/>
            <person name="Chovatia M."/>
            <person name="Cooper J."/>
            <person name="Damon W."/>
            <person name="Desjardin D."/>
            <person name="Finy P."/>
            <person name="Geml J."/>
            <person name="Haridas S."/>
            <person name="Hughes K."/>
            <person name="Justo A."/>
            <person name="Karasinski D."/>
            <person name="Kautmanova I."/>
            <person name="Kiss B."/>
            <person name="Kocsube S."/>
            <person name="Kotiranta H."/>
            <person name="LaButti K.M."/>
            <person name="Lechner B.E."/>
            <person name="Liimatainen K."/>
            <person name="Lipzen A."/>
            <person name="Lukacs Z."/>
            <person name="Mihaltcheva S."/>
            <person name="Morgado L.N."/>
            <person name="Niskanen T."/>
            <person name="Noordeloos M.E."/>
            <person name="Ohm R.A."/>
            <person name="Ortiz-Santana B."/>
            <person name="Ovrebo C."/>
            <person name="Racz N."/>
            <person name="Riley R."/>
            <person name="Savchenko A."/>
            <person name="Shiryaev A."/>
            <person name="Soop K."/>
            <person name="Spirin V."/>
            <person name="Szebenyi C."/>
            <person name="Tomsovsky M."/>
            <person name="Tulloss R.E."/>
            <person name="Uehling J."/>
            <person name="Grigoriev I.V."/>
            <person name="Vagvolgyi C."/>
            <person name="Papp T."/>
            <person name="Martin F.M."/>
            <person name="Miettinen O."/>
            <person name="Hibbett D.S."/>
            <person name="Nagy L.G."/>
        </authorList>
    </citation>
    <scope>NUCLEOTIDE SEQUENCE [LARGE SCALE GENOMIC DNA]</scope>
    <source>
        <strain evidence="2 3">CBS 309.79</strain>
    </source>
</reference>
<dbReference type="AlphaFoldDB" id="A0A5C3QWT8"/>
<proteinExistence type="predicted"/>
<dbReference type="OrthoDB" id="10268090at2759"/>
<organism evidence="2 3">
    <name type="scientific">Pterulicium gracile</name>
    <dbReference type="NCBI Taxonomy" id="1884261"/>
    <lineage>
        <taxon>Eukaryota</taxon>
        <taxon>Fungi</taxon>
        <taxon>Dikarya</taxon>
        <taxon>Basidiomycota</taxon>
        <taxon>Agaricomycotina</taxon>
        <taxon>Agaricomycetes</taxon>
        <taxon>Agaricomycetidae</taxon>
        <taxon>Agaricales</taxon>
        <taxon>Pleurotineae</taxon>
        <taxon>Pterulaceae</taxon>
        <taxon>Pterulicium</taxon>
    </lineage>
</organism>
<gene>
    <name evidence="2" type="ORF">BDV98DRAFT_591651</name>
</gene>
<dbReference type="Proteomes" id="UP000305067">
    <property type="component" value="Unassembled WGS sequence"/>
</dbReference>
<evidence type="ECO:0000313" key="2">
    <source>
        <dbReference type="EMBL" id="TFL02824.1"/>
    </source>
</evidence>
<evidence type="ECO:0000256" key="1">
    <source>
        <dbReference type="SAM" id="MobiDB-lite"/>
    </source>
</evidence>
<feature type="region of interest" description="Disordered" evidence="1">
    <location>
        <begin position="51"/>
        <end position="75"/>
    </location>
</feature>
<keyword evidence="3" id="KW-1185">Reference proteome</keyword>
<sequence>MLRTTTDFVSPELNAQSRCHAGVIHLSSISPSAAQSITGVAGFGNLSTARPPAEQDTCSGVSEWTSSQHSSSVSPELDIDTSCSAYNVRMGLSGGSVARLVTLTDEVPTNKLLGATKDYLVSPIVGQDKYSTKLWYKLPNIKSTVYGVVGHLGLANRLMIQRTWGLHEVQGNKGKQNADTANLRYGSSFKYEEFHMAKNPVTATLFSLVLVKMRKGTLEVTNITTSVPTPSQPRVRVRTFFKGKGEPGFLIASILLAETALTLALDEEKFPALARKGGVLSSASACGQLLVNRL</sequence>
<protein>
    <submittedName>
        <fullName evidence="2">Uncharacterized protein</fullName>
    </submittedName>
</protein>
<dbReference type="EMBL" id="ML178821">
    <property type="protein sequence ID" value="TFL02824.1"/>
    <property type="molecule type" value="Genomic_DNA"/>
</dbReference>